<keyword evidence="4" id="KW-0479">Metal-binding</keyword>
<dbReference type="GO" id="GO:0008299">
    <property type="term" value="P:isoprenoid biosynthetic process"/>
    <property type="evidence" value="ECO:0007669"/>
    <property type="project" value="InterPro"/>
</dbReference>
<keyword evidence="5" id="KW-0460">Magnesium</keyword>
<dbReference type="InterPro" id="IPR033749">
    <property type="entry name" value="Polyprenyl_synt_CS"/>
</dbReference>
<organism evidence="7 8">
    <name type="scientific">Actinomadura barringtoniae</name>
    <dbReference type="NCBI Taxonomy" id="1427535"/>
    <lineage>
        <taxon>Bacteria</taxon>
        <taxon>Bacillati</taxon>
        <taxon>Actinomycetota</taxon>
        <taxon>Actinomycetes</taxon>
        <taxon>Streptosporangiales</taxon>
        <taxon>Thermomonosporaceae</taxon>
        <taxon>Actinomadura</taxon>
    </lineage>
</organism>
<name>A0A939T3A0_9ACTN</name>
<proteinExistence type="inferred from homology"/>
<dbReference type="Proteomes" id="UP000669179">
    <property type="component" value="Unassembled WGS sequence"/>
</dbReference>
<keyword evidence="8" id="KW-1185">Reference proteome</keyword>
<dbReference type="Gene3D" id="1.10.600.10">
    <property type="entry name" value="Farnesyl Diphosphate Synthase"/>
    <property type="match status" value="1"/>
</dbReference>
<dbReference type="PANTHER" id="PTHR12001:SF69">
    <property type="entry name" value="ALL TRANS-POLYPRENYL-DIPHOSPHATE SYNTHASE PDSS1"/>
    <property type="match status" value="1"/>
</dbReference>
<accession>A0A939T3A0</accession>
<evidence type="ECO:0000313" key="8">
    <source>
        <dbReference type="Proteomes" id="UP000669179"/>
    </source>
</evidence>
<dbReference type="GO" id="GO:0046872">
    <property type="term" value="F:metal ion binding"/>
    <property type="evidence" value="ECO:0007669"/>
    <property type="project" value="UniProtKB-KW"/>
</dbReference>
<comment type="cofactor">
    <cofactor evidence="1">
        <name>Mg(2+)</name>
        <dbReference type="ChEBI" id="CHEBI:18420"/>
    </cofactor>
</comment>
<evidence type="ECO:0000256" key="1">
    <source>
        <dbReference type="ARBA" id="ARBA00001946"/>
    </source>
</evidence>
<sequence length="300" mass="31196">MQARLAELAAGLPEPLGGPARELAGNPGKCLRGTLLAACAGFGPPDPERTAGLGALVELIHLATLMHDDVIDRAAQRRGRPAAHTVVGGDVAMLSGLACLALAGTRAADEGLELAVSRTVSELAYGELLDVERAFDTGLPLPDYEELIARKTGELFRLGCALGAAVAGLDIDAVRALGDFGMGFGMAFQILDDCLDLDGASSGKPLGTDHLLGLFGAPTLCALRRDGSGELTELLLSPSFGIGDLPRLRLLVAERGGLAEAYELAARHRRRAMEILDGMPYGPARRTLVQVADSAWSPAA</sequence>
<dbReference type="Pfam" id="PF00348">
    <property type="entry name" value="polyprenyl_synt"/>
    <property type="match status" value="1"/>
</dbReference>
<dbReference type="SUPFAM" id="SSF48576">
    <property type="entry name" value="Terpenoid synthases"/>
    <property type="match status" value="1"/>
</dbReference>
<dbReference type="GO" id="GO:0004659">
    <property type="term" value="F:prenyltransferase activity"/>
    <property type="evidence" value="ECO:0007669"/>
    <property type="project" value="InterPro"/>
</dbReference>
<evidence type="ECO:0000256" key="3">
    <source>
        <dbReference type="ARBA" id="ARBA00022679"/>
    </source>
</evidence>
<dbReference type="EMBL" id="JAGEOJ010000002">
    <property type="protein sequence ID" value="MBO2446334.1"/>
    <property type="molecule type" value="Genomic_DNA"/>
</dbReference>
<reference evidence="7" key="1">
    <citation type="submission" date="2021-03" db="EMBL/GenBank/DDBJ databases">
        <authorList>
            <person name="Kanchanasin P."/>
            <person name="Saeng-In P."/>
            <person name="Phongsopitanun W."/>
            <person name="Yuki M."/>
            <person name="Kudo T."/>
            <person name="Ohkuma M."/>
            <person name="Tanasupawat S."/>
        </authorList>
    </citation>
    <scope>NUCLEOTIDE SEQUENCE</scope>
    <source>
        <strain evidence="7">GKU 128</strain>
    </source>
</reference>
<dbReference type="PANTHER" id="PTHR12001">
    <property type="entry name" value="GERANYLGERANYL PYROPHOSPHATE SYNTHASE"/>
    <property type="match status" value="1"/>
</dbReference>
<dbReference type="SFLD" id="SFLDS00005">
    <property type="entry name" value="Isoprenoid_Synthase_Type_I"/>
    <property type="match status" value="1"/>
</dbReference>
<dbReference type="AlphaFoldDB" id="A0A939T3A0"/>
<keyword evidence="3 6" id="KW-0808">Transferase</keyword>
<evidence type="ECO:0000256" key="4">
    <source>
        <dbReference type="ARBA" id="ARBA00022723"/>
    </source>
</evidence>
<dbReference type="InterPro" id="IPR008949">
    <property type="entry name" value="Isoprenoid_synthase_dom_sf"/>
</dbReference>
<evidence type="ECO:0000313" key="7">
    <source>
        <dbReference type="EMBL" id="MBO2446334.1"/>
    </source>
</evidence>
<comment type="similarity">
    <text evidence="2 6">Belongs to the FPP/GGPP synthase family.</text>
</comment>
<dbReference type="InterPro" id="IPR000092">
    <property type="entry name" value="Polyprenyl_synt"/>
</dbReference>
<gene>
    <name evidence="7" type="ORF">J4573_04480</name>
</gene>
<evidence type="ECO:0000256" key="6">
    <source>
        <dbReference type="RuleBase" id="RU004466"/>
    </source>
</evidence>
<dbReference type="PROSITE" id="PS00723">
    <property type="entry name" value="POLYPRENYL_SYNTHASE_1"/>
    <property type="match status" value="1"/>
</dbReference>
<evidence type="ECO:0000256" key="2">
    <source>
        <dbReference type="ARBA" id="ARBA00006706"/>
    </source>
</evidence>
<dbReference type="CDD" id="cd00685">
    <property type="entry name" value="Trans_IPPS_HT"/>
    <property type="match status" value="1"/>
</dbReference>
<protein>
    <submittedName>
        <fullName evidence="7">Polyprenyl synthetase family protein</fullName>
    </submittedName>
</protein>
<evidence type="ECO:0000256" key="5">
    <source>
        <dbReference type="ARBA" id="ARBA00022842"/>
    </source>
</evidence>
<comment type="caution">
    <text evidence="7">The sequence shown here is derived from an EMBL/GenBank/DDBJ whole genome shotgun (WGS) entry which is preliminary data.</text>
</comment>